<dbReference type="PANTHER" id="PTHR33337">
    <property type="entry name" value="GFA DOMAIN-CONTAINING PROTEIN"/>
    <property type="match status" value="1"/>
</dbReference>
<keyword evidence="2" id="KW-0479">Metal-binding</keyword>
<feature type="domain" description="CENP-V/GFA" evidence="5">
    <location>
        <begin position="168"/>
        <end position="287"/>
    </location>
</feature>
<dbReference type="Proteomes" id="UP000027920">
    <property type="component" value="Unassembled WGS sequence"/>
</dbReference>
<dbReference type="InterPro" id="IPR006913">
    <property type="entry name" value="CENP-V/GFA"/>
</dbReference>
<dbReference type="HOGENOM" id="CLU_038839_1_0_1"/>
<dbReference type="SUPFAM" id="SSF51316">
    <property type="entry name" value="Mss4-like"/>
    <property type="match status" value="2"/>
</dbReference>
<gene>
    <name evidence="6" type="ORF">A1O9_04417</name>
</gene>
<keyword evidence="7" id="KW-1185">Reference proteome</keyword>
<accession>A0A072PIJ1</accession>
<dbReference type="Gene3D" id="3.90.1590.10">
    <property type="entry name" value="glutathione-dependent formaldehyde- activating enzyme (gfa)"/>
    <property type="match status" value="2"/>
</dbReference>
<sequence length="321" mass="35712">METTTLHAQCHCKRASYKFSIPSLSLPLSSSFCSCSSCRYATGQLAASFAVIPLDPDTLDLDVSQLSSYASSSHRTRHFCPTCGANVLDFDNSDNLWRVCTGMLDRTQNLLKRNQIFLGDTCDGGLSVWMNGMGQKFEGSPDVEPFDFKTDLHKDKELDKDLPSTAHLLGMCHCHGVQIRILPPSEKQRYSAGLDFCTSCRTTTGFEVTSWTSVPLSQIQVPEGQSLALSTRTLKTYASSPGVSRSFCGNCGLTAFVTKDNQSWIDIAVGMLRAEEGARAERWLEWKEIGFAEEALDQELVSQLRYGLNLWRGKRKWALIY</sequence>
<comment type="caution">
    <text evidence="6">The sequence shown here is derived from an EMBL/GenBank/DDBJ whole genome shotgun (WGS) entry which is preliminary data.</text>
</comment>
<keyword evidence="4" id="KW-0456">Lyase</keyword>
<organism evidence="6 7">
    <name type="scientific">Exophiala aquamarina CBS 119918</name>
    <dbReference type="NCBI Taxonomy" id="1182545"/>
    <lineage>
        <taxon>Eukaryota</taxon>
        <taxon>Fungi</taxon>
        <taxon>Dikarya</taxon>
        <taxon>Ascomycota</taxon>
        <taxon>Pezizomycotina</taxon>
        <taxon>Eurotiomycetes</taxon>
        <taxon>Chaetothyriomycetidae</taxon>
        <taxon>Chaetothyriales</taxon>
        <taxon>Herpotrichiellaceae</taxon>
        <taxon>Exophiala</taxon>
    </lineage>
</organism>
<dbReference type="GO" id="GO:0046872">
    <property type="term" value="F:metal ion binding"/>
    <property type="evidence" value="ECO:0007669"/>
    <property type="project" value="UniProtKB-KW"/>
</dbReference>
<protein>
    <recommendedName>
        <fullName evidence="5">CENP-V/GFA domain-containing protein</fullName>
    </recommendedName>
</protein>
<evidence type="ECO:0000256" key="3">
    <source>
        <dbReference type="ARBA" id="ARBA00022833"/>
    </source>
</evidence>
<dbReference type="PANTHER" id="PTHR33337:SF31">
    <property type="entry name" value="DUF636 DOMAIN PROTEIN (AFU_ORTHOLOGUE AFUA_2G12650)"/>
    <property type="match status" value="1"/>
</dbReference>
<keyword evidence="3" id="KW-0862">Zinc</keyword>
<evidence type="ECO:0000313" key="6">
    <source>
        <dbReference type="EMBL" id="KEF59572.1"/>
    </source>
</evidence>
<evidence type="ECO:0000313" key="7">
    <source>
        <dbReference type="Proteomes" id="UP000027920"/>
    </source>
</evidence>
<proteinExistence type="inferred from homology"/>
<dbReference type="STRING" id="1182545.A0A072PIJ1"/>
<dbReference type="PROSITE" id="PS51891">
    <property type="entry name" value="CENP_V_GFA"/>
    <property type="match status" value="2"/>
</dbReference>
<evidence type="ECO:0000256" key="4">
    <source>
        <dbReference type="ARBA" id="ARBA00023239"/>
    </source>
</evidence>
<dbReference type="OrthoDB" id="5422068at2759"/>
<dbReference type="AlphaFoldDB" id="A0A072PIJ1"/>
<dbReference type="RefSeq" id="XP_013262162.1">
    <property type="nucleotide sequence ID" value="XM_013406708.1"/>
</dbReference>
<dbReference type="GO" id="GO:0016846">
    <property type="term" value="F:carbon-sulfur lyase activity"/>
    <property type="evidence" value="ECO:0007669"/>
    <property type="project" value="InterPro"/>
</dbReference>
<evidence type="ECO:0000259" key="5">
    <source>
        <dbReference type="PROSITE" id="PS51891"/>
    </source>
</evidence>
<reference evidence="6 7" key="1">
    <citation type="submission" date="2013-03" db="EMBL/GenBank/DDBJ databases">
        <title>The Genome Sequence of Exophiala aquamarina CBS 119918.</title>
        <authorList>
            <consortium name="The Broad Institute Genomics Platform"/>
            <person name="Cuomo C."/>
            <person name="de Hoog S."/>
            <person name="Gorbushina A."/>
            <person name="Walker B."/>
            <person name="Young S.K."/>
            <person name="Zeng Q."/>
            <person name="Gargeya S."/>
            <person name="Fitzgerald M."/>
            <person name="Haas B."/>
            <person name="Abouelleil A."/>
            <person name="Allen A.W."/>
            <person name="Alvarado L."/>
            <person name="Arachchi H.M."/>
            <person name="Berlin A.M."/>
            <person name="Chapman S.B."/>
            <person name="Gainer-Dewar J."/>
            <person name="Goldberg J."/>
            <person name="Griggs A."/>
            <person name="Gujja S."/>
            <person name="Hansen M."/>
            <person name="Howarth C."/>
            <person name="Imamovic A."/>
            <person name="Ireland A."/>
            <person name="Larimer J."/>
            <person name="McCowan C."/>
            <person name="Murphy C."/>
            <person name="Pearson M."/>
            <person name="Poon T.W."/>
            <person name="Priest M."/>
            <person name="Roberts A."/>
            <person name="Saif S."/>
            <person name="Shea T."/>
            <person name="Sisk P."/>
            <person name="Sykes S."/>
            <person name="Wortman J."/>
            <person name="Nusbaum C."/>
            <person name="Birren B."/>
        </authorList>
    </citation>
    <scope>NUCLEOTIDE SEQUENCE [LARGE SCALE GENOMIC DNA]</scope>
    <source>
        <strain evidence="6 7">CBS 119918</strain>
    </source>
</reference>
<name>A0A072PIJ1_9EURO</name>
<comment type="similarity">
    <text evidence="1">Belongs to the Gfa family.</text>
</comment>
<dbReference type="VEuPathDB" id="FungiDB:A1O9_04417"/>
<dbReference type="InterPro" id="IPR011057">
    <property type="entry name" value="Mss4-like_sf"/>
</dbReference>
<evidence type="ECO:0000256" key="2">
    <source>
        <dbReference type="ARBA" id="ARBA00022723"/>
    </source>
</evidence>
<dbReference type="Pfam" id="PF04828">
    <property type="entry name" value="GFA"/>
    <property type="match status" value="2"/>
</dbReference>
<dbReference type="EMBL" id="AMGV01000003">
    <property type="protein sequence ID" value="KEF59572.1"/>
    <property type="molecule type" value="Genomic_DNA"/>
</dbReference>
<evidence type="ECO:0000256" key="1">
    <source>
        <dbReference type="ARBA" id="ARBA00005495"/>
    </source>
</evidence>
<dbReference type="GeneID" id="25279349"/>
<feature type="domain" description="CENP-V/GFA" evidence="5">
    <location>
        <begin position="6"/>
        <end position="114"/>
    </location>
</feature>